<dbReference type="SFLD" id="SFLDG01129">
    <property type="entry name" value="C1.5:_HAD__Beta-PGM__Phosphata"/>
    <property type="match status" value="1"/>
</dbReference>
<gene>
    <name evidence="2" type="ORF">MasN3_48050</name>
</gene>
<keyword evidence="1" id="KW-0378">Hydrolase</keyword>
<dbReference type="RefSeq" id="WP_281910905.1">
    <property type="nucleotide sequence ID" value="NZ_AP026966.1"/>
</dbReference>
<dbReference type="NCBIfam" id="TIGR01549">
    <property type="entry name" value="HAD-SF-IA-v1"/>
    <property type="match status" value="1"/>
</dbReference>
<dbReference type="InterPro" id="IPR023214">
    <property type="entry name" value="HAD_sf"/>
</dbReference>
<dbReference type="PANTHER" id="PTHR43316:SF3">
    <property type="entry name" value="HALOACID DEHALOGENASE, TYPE II (AFU_ORTHOLOGUE AFUA_2G07750)-RELATED"/>
    <property type="match status" value="1"/>
</dbReference>
<dbReference type="InterPro" id="IPR036412">
    <property type="entry name" value="HAD-like_sf"/>
</dbReference>
<dbReference type="PANTHER" id="PTHR43316">
    <property type="entry name" value="HYDROLASE, HALOACID DELAHOGENASE-RELATED"/>
    <property type="match status" value="1"/>
</dbReference>
<dbReference type="EMBL" id="AP026966">
    <property type="protein sequence ID" value="BDT61311.1"/>
    <property type="molecule type" value="Genomic_DNA"/>
</dbReference>
<keyword evidence="3" id="KW-1185">Reference proteome</keyword>
<dbReference type="Pfam" id="PF00702">
    <property type="entry name" value="Hydrolase"/>
    <property type="match status" value="1"/>
</dbReference>
<evidence type="ECO:0000313" key="2">
    <source>
        <dbReference type="EMBL" id="BDT61311.1"/>
    </source>
</evidence>
<dbReference type="InterPro" id="IPR051540">
    <property type="entry name" value="S-2-haloacid_dehalogenase"/>
</dbReference>
<dbReference type="Proteomes" id="UP001163336">
    <property type="component" value="Chromosome"/>
</dbReference>
<name>A0ABN6TGI6_9BURK</name>
<dbReference type="SFLD" id="SFLDS00003">
    <property type="entry name" value="Haloacid_Dehalogenase"/>
    <property type="match status" value="1"/>
</dbReference>
<evidence type="ECO:0000256" key="1">
    <source>
        <dbReference type="ARBA" id="ARBA00022801"/>
    </source>
</evidence>
<proteinExistence type="predicted"/>
<sequence length="214" mass="23618">MEKLDSSAIKFILFDVYGTLVNISDKRAPFRQLIQIGASQGRKPSARDAEIIMTQPVGLLEAGELLGIRLTNDERKQLGCDLHAEVESIFPFADTLPALYELKNRGYKLGLCSNLALEYAGPVLSTLPQVFDAYVWSFDVGAIKPNPAIYAHACQQLYCSPRNVLMVGDTVAADVEGPRSFGMQALLLDRKQRSSSQNSLSSLLELCEMVEYLL</sequence>
<protein>
    <recommendedName>
        <fullName evidence="4">HAD family hydrolase</fullName>
    </recommendedName>
</protein>
<dbReference type="InterPro" id="IPR006439">
    <property type="entry name" value="HAD-SF_hydro_IA"/>
</dbReference>
<evidence type="ECO:0000313" key="3">
    <source>
        <dbReference type="Proteomes" id="UP001163336"/>
    </source>
</evidence>
<evidence type="ECO:0008006" key="4">
    <source>
        <dbReference type="Google" id="ProtNLM"/>
    </source>
</evidence>
<organism evidence="2 3">
    <name type="scientific">Massilia varians</name>
    <dbReference type="NCBI Taxonomy" id="457921"/>
    <lineage>
        <taxon>Bacteria</taxon>
        <taxon>Pseudomonadati</taxon>
        <taxon>Pseudomonadota</taxon>
        <taxon>Betaproteobacteria</taxon>
        <taxon>Burkholderiales</taxon>
        <taxon>Oxalobacteraceae</taxon>
        <taxon>Telluria group</taxon>
        <taxon>Massilia</taxon>
    </lineage>
</organism>
<reference evidence="2" key="1">
    <citation type="submission" date="2022-11" db="EMBL/GenBank/DDBJ databases">
        <title>Isolation and characterization of PLA-degrading bacterium Massilia sp. from Antarctic soil.</title>
        <authorList>
            <person name="Sato K."/>
            <person name="Gomez-Fuentes C."/>
            <person name="Ahmad S.A."/>
            <person name="Zulkharnain A."/>
        </authorList>
    </citation>
    <scope>NUCLEOTIDE SEQUENCE</scope>
    <source>
        <strain evidence="2">N-3</strain>
    </source>
</reference>
<accession>A0ABN6TGI6</accession>
<dbReference type="Gene3D" id="3.40.50.1000">
    <property type="entry name" value="HAD superfamily/HAD-like"/>
    <property type="match status" value="1"/>
</dbReference>
<dbReference type="SUPFAM" id="SSF56784">
    <property type="entry name" value="HAD-like"/>
    <property type="match status" value="1"/>
</dbReference>